<feature type="domain" description="Gfd2/YDR514C-like C-terminal" evidence="2">
    <location>
        <begin position="434"/>
        <end position="501"/>
    </location>
</feature>
<gene>
    <name evidence="3" type="ORF">M427DRAFT_27120</name>
</gene>
<keyword evidence="4" id="KW-1185">Reference proteome</keyword>
<evidence type="ECO:0000256" key="1">
    <source>
        <dbReference type="SAM" id="MobiDB-lite"/>
    </source>
</evidence>
<dbReference type="EMBL" id="KQ965732">
    <property type="protein sequence ID" value="KXS21458.1"/>
    <property type="molecule type" value="Genomic_DNA"/>
</dbReference>
<feature type="domain" description="Gfd2/YDR514C-like C-terminal" evidence="2">
    <location>
        <begin position="690"/>
        <end position="741"/>
    </location>
</feature>
<dbReference type="STRING" id="1344416.A0A139AXK1"/>
<dbReference type="Pfam" id="PF21762">
    <property type="entry name" value="DEDDh_C"/>
    <property type="match status" value="2"/>
</dbReference>
<dbReference type="PANTHER" id="PTHR28083">
    <property type="entry name" value="GOOD FOR FULL DBP5 ACTIVITY PROTEIN 2"/>
    <property type="match status" value="1"/>
</dbReference>
<organism evidence="3 4">
    <name type="scientific">Gonapodya prolifera (strain JEL478)</name>
    <name type="common">Monoblepharis prolifera</name>
    <dbReference type="NCBI Taxonomy" id="1344416"/>
    <lineage>
        <taxon>Eukaryota</taxon>
        <taxon>Fungi</taxon>
        <taxon>Fungi incertae sedis</taxon>
        <taxon>Chytridiomycota</taxon>
        <taxon>Chytridiomycota incertae sedis</taxon>
        <taxon>Monoblepharidomycetes</taxon>
        <taxon>Monoblepharidales</taxon>
        <taxon>Gonapodyaceae</taxon>
        <taxon>Gonapodya</taxon>
    </lineage>
</organism>
<dbReference type="Proteomes" id="UP000070544">
    <property type="component" value="Unassembled WGS sequence"/>
</dbReference>
<feature type="compositionally biased region" description="Basic and acidic residues" evidence="1">
    <location>
        <begin position="1"/>
        <end position="25"/>
    </location>
</feature>
<dbReference type="InterPro" id="IPR012337">
    <property type="entry name" value="RNaseH-like_sf"/>
</dbReference>
<dbReference type="PANTHER" id="PTHR28083:SF1">
    <property type="entry name" value="GOOD FOR FULL DBP5 ACTIVITY PROTEIN 2"/>
    <property type="match status" value="1"/>
</dbReference>
<protein>
    <recommendedName>
        <fullName evidence="2">Gfd2/YDR514C-like C-terminal domain-containing protein</fullName>
    </recommendedName>
</protein>
<feature type="region of interest" description="Disordered" evidence="1">
    <location>
        <begin position="1"/>
        <end position="42"/>
    </location>
</feature>
<dbReference type="AlphaFoldDB" id="A0A139AXK1"/>
<evidence type="ECO:0000259" key="2">
    <source>
        <dbReference type="Pfam" id="PF21762"/>
    </source>
</evidence>
<feature type="region of interest" description="Disordered" evidence="1">
    <location>
        <begin position="859"/>
        <end position="937"/>
    </location>
</feature>
<proteinExistence type="predicted"/>
<dbReference type="GO" id="GO:0005634">
    <property type="term" value="C:nucleus"/>
    <property type="evidence" value="ECO:0007669"/>
    <property type="project" value="TreeGrafter"/>
</dbReference>
<accession>A0A139AXK1</accession>
<evidence type="ECO:0000313" key="3">
    <source>
        <dbReference type="EMBL" id="KXS21458.1"/>
    </source>
</evidence>
<dbReference type="InterPro" id="IPR040151">
    <property type="entry name" value="Gfd2/YDR514C-like"/>
</dbReference>
<reference evidence="3 4" key="1">
    <citation type="journal article" date="2015" name="Genome Biol. Evol.">
        <title>Phylogenomic analyses indicate that early fungi evolved digesting cell walls of algal ancestors of land plants.</title>
        <authorList>
            <person name="Chang Y."/>
            <person name="Wang S."/>
            <person name="Sekimoto S."/>
            <person name="Aerts A.L."/>
            <person name="Choi C."/>
            <person name="Clum A."/>
            <person name="LaButti K.M."/>
            <person name="Lindquist E.A."/>
            <person name="Yee Ngan C."/>
            <person name="Ohm R.A."/>
            <person name="Salamov A.A."/>
            <person name="Grigoriev I.V."/>
            <person name="Spatafora J.W."/>
            <person name="Berbee M.L."/>
        </authorList>
    </citation>
    <scope>NUCLEOTIDE SEQUENCE [LARGE SCALE GENOMIC DNA]</scope>
    <source>
        <strain evidence="3 4">JEL478</strain>
    </source>
</reference>
<evidence type="ECO:0000313" key="4">
    <source>
        <dbReference type="Proteomes" id="UP000070544"/>
    </source>
</evidence>
<sequence length="937" mass="103431">MHRWNNDKTRRNGYRRERDREEARLRNVPYASGDPSSGKANTSAFSKCPSSAVAPRHFHSLSSLFYFWTGWIRSLNTLPQTMIATMQARIARFFSPPAVFYAASVGIREVLAGESLQTVEITKGGVAAESDVFPSSVPILYVGVPVMHSATTSLFESEVDPSPGDSHSEHSGASYNLTPKYILDDAGCFVLRHQLESFLAVPYDTQSLAALARADSSDPHDPTQVDPDTLPWSFVRVILPFPKWDGVHYTDVRAAPELIASMTSTEGLSLLPFDDPDVVCLRLATRSALTMGFEDDTEFPAKTPWDETDILIAERTMETCQAANRRSPAITSLHTLPPPSANDPQGGDVLAALIPPGTYIVGSSKNPLVKSYRSAHTLPNEPKLAPCKTTNRSLRATRNLVSALYLTAPDRVPPSLVADLTRNAPSSTDKPALFLSVDLEAHDIRPDRIIEVGWTIYDAKTRRVYTRHAVVREHAHYRNGKWVRDEMGEFAYGDLEVFRNAIERATYKHPDELPHVMASEIAQWRERGTMVLPLLDTLELCLRDVSEAAGVVVEGKLYAVSKKTGQVTVSGSRPPVVPAYSPNTSNASHGLLFSVPDPEALRPVHLVGAEPPSDFAFLRSNGIDLPQILAANPAFEKFDWRLFEGFGAPQGSGSNRVEKEDWELERDRGVPGMDLSDPLMEYDMGGPLWYDVSDIWHSVSGTSWAKKVGLEKILHSLSIPLSHLHNAGNDSHLSMAAFLRMLEVYRSGASQEGHDWAQDWRLEWDDVRGGSRALDEAEIKKDQQRAATLDALAGGRGSRPQDDEAGLPSADVIAADLVRALRSRFVAPALDVREEDVAPEEPLWPKPEECVREVQPGWETSWGSTWGAEENENASPAESSETPQPGGWDQEVNHDWANGWSGSTQTAEPKKKMSPWWEGRGRGKSKGKIVGRGWGFE</sequence>
<dbReference type="OrthoDB" id="2145921at2759"/>
<dbReference type="InterPro" id="IPR048519">
    <property type="entry name" value="Gfd2/YDR514C-like_C"/>
</dbReference>
<dbReference type="SUPFAM" id="SSF53098">
    <property type="entry name" value="Ribonuclease H-like"/>
    <property type="match status" value="1"/>
</dbReference>
<name>A0A139AXK1_GONPJ</name>